<protein>
    <submittedName>
        <fullName evidence="1">Uncharacterized protein</fullName>
    </submittedName>
</protein>
<organism evidence="1 2">
    <name type="scientific">Hallella colorans</name>
    <dbReference type="NCBI Taxonomy" id="1703337"/>
    <lineage>
        <taxon>Bacteria</taxon>
        <taxon>Pseudomonadati</taxon>
        <taxon>Bacteroidota</taxon>
        <taxon>Bacteroidia</taxon>
        <taxon>Bacteroidales</taxon>
        <taxon>Prevotellaceae</taxon>
        <taxon>Hallella</taxon>
    </lineage>
</organism>
<sequence>MTLCLVSVYAVNNTYLVRDKIAITKQLENFLLLFFKDKI</sequence>
<gene>
    <name evidence="1" type="ORF">C7379_10649</name>
</gene>
<evidence type="ECO:0000313" key="1">
    <source>
        <dbReference type="EMBL" id="PVX56478.1"/>
    </source>
</evidence>
<comment type="caution">
    <text evidence="1">The sequence shown here is derived from an EMBL/GenBank/DDBJ whole genome shotgun (WGS) entry which is preliminary data.</text>
</comment>
<name>A0A2U0UFS7_9BACT</name>
<proteinExistence type="predicted"/>
<evidence type="ECO:0000313" key="2">
    <source>
        <dbReference type="Proteomes" id="UP000245870"/>
    </source>
</evidence>
<accession>A0A2U0UFS7</accession>
<dbReference type="AlphaFoldDB" id="A0A2U0UFS7"/>
<reference evidence="1 2" key="1">
    <citation type="submission" date="2018-05" db="EMBL/GenBank/DDBJ databases">
        <title>Genomic Encyclopedia of Type Strains, Phase IV (KMG-IV): sequencing the most valuable type-strain genomes for metagenomic binning, comparative biology and taxonomic classification.</title>
        <authorList>
            <person name="Goeker M."/>
        </authorList>
    </citation>
    <scope>NUCLEOTIDE SEQUENCE [LARGE SCALE GENOMIC DNA]</scope>
    <source>
        <strain evidence="1 2">DSM 100333</strain>
    </source>
</reference>
<dbReference type="Proteomes" id="UP000245870">
    <property type="component" value="Unassembled WGS sequence"/>
</dbReference>
<keyword evidence="2" id="KW-1185">Reference proteome</keyword>
<dbReference type="EMBL" id="QENY01000006">
    <property type="protein sequence ID" value="PVX56478.1"/>
    <property type="molecule type" value="Genomic_DNA"/>
</dbReference>